<keyword evidence="2" id="KW-1185">Reference proteome</keyword>
<evidence type="ECO:0000313" key="1">
    <source>
        <dbReference type="EMBL" id="CCC96759.1"/>
    </source>
</evidence>
<dbReference type="EMBL" id="HE577327">
    <property type="protein sequence ID" value="CCC96759.1"/>
    <property type="molecule type" value="Genomic_DNA"/>
</dbReference>
<dbReference type="AlphaFoldDB" id="A0A9P1JNQ7"/>
<reference evidence="1 2" key="1">
    <citation type="journal article" date="2011" name="PLoS Genet.">
        <title>Azospirillum genomes reveal transition of bacteria from aquatic to terrestrial environments.</title>
        <authorList>
            <person name="Wisniewski-Dye F."/>
            <person name="Borziak K."/>
            <person name="Khalsa-Moyers G."/>
            <person name="Alexandre G."/>
            <person name="Sukharnikov L.O."/>
            <person name="Wuichet K."/>
            <person name="Hurst G.B."/>
            <person name="McDonald W.H."/>
            <person name="Robertson J.S."/>
            <person name="Barbe V."/>
            <person name="Calteau A."/>
            <person name="Rouy Z."/>
            <person name="Mangenot S."/>
            <person name="Prigent-Combaret C."/>
            <person name="Normand P."/>
            <person name="Boyer M."/>
            <person name="Siguier P."/>
            <person name="Dessaux Y."/>
            <person name="Elmerich C."/>
            <person name="Condemine G."/>
            <person name="Krishnen G."/>
            <person name="Kennedy I."/>
            <person name="Paterson A.H."/>
            <person name="Gonzalez V."/>
            <person name="Mavingui P."/>
            <person name="Zhulin I.B."/>
        </authorList>
    </citation>
    <scope>NUCLEOTIDE SEQUENCE [LARGE SCALE GENOMIC DNA]</scope>
    <source>
        <strain evidence="1 2">Sp245</strain>
    </source>
</reference>
<dbReference type="Proteomes" id="UP000007319">
    <property type="component" value="Chromosome"/>
</dbReference>
<organism evidence="1 2">
    <name type="scientific">Azospirillum baldaniorum</name>
    <dbReference type="NCBI Taxonomy" id="1064539"/>
    <lineage>
        <taxon>Bacteria</taxon>
        <taxon>Pseudomonadati</taxon>
        <taxon>Pseudomonadota</taxon>
        <taxon>Alphaproteobacteria</taxon>
        <taxon>Rhodospirillales</taxon>
        <taxon>Azospirillaceae</taxon>
        <taxon>Azospirillum</taxon>
    </lineage>
</organism>
<name>A0A9P1JNQ7_9PROT</name>
<sequence>MRGSAGAPFSLGLILLPCLLCSAALRGLFRVADCFFCKFFARERVSAIDLSDKGWPICWLVIRPIAAAQ</sequence>
<proteinExistence type="predicted"/>
<evidence type="ECO:0000313" key="2">
    <source>
        <dbReference type="Proteomes" id="UP000007319"/>
    </source>
</evidence>
<protein>
    <submittedName>
        <fullName evidence="1">Uncharacterized protein</fullName>
    </submittedName>
</protein>
<accession>A0A9P1JNQ7</accession>
<dbReference type="KEGG" id="abs:AZOBR_20006"/>
<gene>
    <name evidence="1" type="ORF">AZOBR_20006</name>
</gene>